<organism evidence="2 3">
    <name type="scientific">Beauveria bassiana D1-5</name>
    <dbReference type="NCBI Taxonomy" id="1245745"/>
    <lineage>
        <taxon>Eukaryota</taxon>
        <taxon>Fungi</taxon>
        <taxon>Dikarya</taxon>
        <taxon>Ascomycota</taxon>
        <taxon>Pezizomycotina</taxon>
        <taxon>Sordariomycetes</taxon>
        <taxon>Hypocreomycetidae</taxon>
        <taxon>Hypocreales</taxon>
        <taxon>Cordycipitaceae</taxon>
        <taxon>Beauveria</taxon>
    </lineage>
</organism>
<gene>
    <name evidence="2" type="ORF">BBAD15_g5492</name>
</gene>
<name>A0A0A2VS95_BEABA</name>
<accession>A0A0A2VS95</accession>
<evidence type="ECO:0000313" key="2">
    <source>
        <dbReference type="EMBL" id="KGQ09197.1"/>
    </source>
</evidence>
<dbReference type="EMBL" id="ANFO01000487">
    <property type="protein sequence ID" value="KGQ09197.1"/>
    <property type="molecule type" value="Genomic_DNA"/>
</dbReference>
<dbReference type="AlphaFoldDB" id="A0A0A2VS95"/>
<evidence type="ECO:0000313" key="3">
    <source>
        <dbReference type="Proteomes" id="UP000030106"/>
    </source>
</evidence>
<evidence type="ECO:0000256" key="1">
    <source>
        <dbReference type="SAM" id="MobiDB-lite"/>
    </source>
</evidence>
<reference evidence="2 3" key="1">
    <citation type="submission" date="2012-10" db="EMBL/GenBank/DDBJ databases">
        <title>Genome sequencing and analysis of entomopathogenic fungi Beauveria bassiana D1-5.</title>
        <authorList>
            <person name="Li Q."/>
            <person name="Wang L."/>
            <person name="Zhang Z."/>
            <person name="Wang Q."/>
            <person name="Ren J."/>
            <person name="Wang M."/>
            <person name="Xu W."/>
            <person name="Wang J."/>
            <person name="Lu Y."/>
            <person name="Du Q."/>
            <person name="Sun Z."/>
        </authorList>
    </citation>
    <scope>NUCLEOTIDE SEQUENCE [LARGE SCALE GENOMIC DNA]</scope>
    <source>
        <strain evidence="2 3">D1-5</strain>
    </source>
</reference>
<proteinExistence type="predicted"/>
<feature type="region of interest" description="Disordered" evidence="1">
    <location>
        <begin position="22"/>
        <end position="56"/>
    </location>
</feature>
<dbReference type="HOGENOM" id="CLU_2170612_0_0_1"/>
<feature type="compositionally biased region" description="Acidic residues" evidence="1">
    <location>
        <begin position="30"/>
        <end position="39"/>
    </location>
</feature>
<comment type="caution">
    <text evidence="2">The sequence shown here is derived from an EMBL/GenBank/DDBJ whole genome shotgun (WGS) entry which is preliminary data.</text>
</comment>
<protein>
    <submittedName>
        <fullName evidence="2">Uncharacterized protein</fullName>
    </submittedName>
</protein>
<sequence>MLLWPSRRRVFFSWPGGGPLVGDRRRVRGEEEDEDEDEERQQQQPAGPDCARGPSRPTCRPVLVVRGLSGLSHSLSTAKLAPVVGLGVPCPAPSPPLLRRCCRRRRAAAS</sequence>
<dbReference type="Proteomes" id="UP000030106">
    <property type="component" value="Unassembled WGS sequence"/>
</dbReference>